<evidence type="ECO:0000259" key="13">
    <source>
        <dbReference type="Pfam" id="PF04153"/>
    </source>
</evidence>
<feature type="compositionally biased region" description="Low complexity" evidence="11">
    <location>
        <begin position="449"/>
        <end position="471"/>
    </location>
</feature>
<dbReference type="InterPro" id="IPR012270">
    <property type="entry name" value="CCR4-NOT_su3/5"/>
</dbReference>
<feature type="domain" description="NOT2/NOT3/NOT5 C-terminal" evidence="13">
    <location>
        <begin position="784"/>
        <end position="908"/>
    </location>
</feature>
<evidence type="ECO:0000259" key="12">
    <source>
        <dbReference type="Pfam" id="PF04065"/>
    </source>
</evidence>
<evidence type="ECO:0000256" key="9">
    <source>
        <dbReference type="ARBA" id="ARBA00023242"/>
    </source>
</evidence>
<dbReference type="InterPro" id="IPR040168">
    <property type="entry name" value="Not2/3/5"/>
</dbReference>
<keyword evidence="9" id="KW-0539">Nucleus</keyword>
<name>A0A7R9BTY8_9CRUS</name>
<reference evidence="14" key="1">
    <citation type="submission" date="2020-11" db="EMBL/GenBank/DDBJ databases">
        <authorList>
            <person name="Tran Van P."/>
        </authorList>
    </citation>
    <scope>NUCLEOTIDE SEQUENCE</scope>
</reference>
<feature type="compositionally biased region" description="Low complexity" evidence="11">
    <location>
        <begin position="323"/>
        <end position="349"/>
    </location>
</feature>
<evidence type="ECO:0008006" key="16">
    <source>
        <dbReference type="Google" id="ProtNLM"/>
    </source>
</evidence>
<organism evidence="14">
    <name type="scientific">Notodromas monacha</name>
    <dbReference type="NCBI Taxonomy" id="399045"/>
    <lineage>
        <taxon>Eukaryota</taxon>
        <taxon>Metazoa</taxon>
        <taxon>Ecdysozoa</taxon>
        <taxon>Arthropoda</taxon>
        <taxon>Crustacea</taxon>
        <taxon>Oligostraca</taxon>
        <taxon>Ostracoda</taxon>
        <taxon>Podocopa</taxon>
        <taxon>Podocopida</taxon>
        <taxon>Cypridocopina</taxon>
        <taxon>Cypridoidea</taxon>
        <taxon>Cyprididae</taxon>
        <taxon>Notodromas</taxon>
    </lineage>
</organism>
<evidence type="ECO:0000256" key="4">
    <source>
        <dbReference type="ARBA" id="ARBA00022490"/>
    </source>
</evidence>
<evidence type="ECO:0000256" key="5">
    <source>
        <dbReference type="ARBA" id="ARBA00022491"/>
    </source>
</evidence>
<gene>
    <name evidence="14" type="ORF">NMOB1V02_LOCUS8192</name>
</gene>
<dbReference type="GO" id="GO:0006355">
    <property type="term" value="P:regulation of DNA-templated transcription"/>
    <property type="evidence" value="ECO:0007669"/>
    <property type="project" value="InterPro"/>
</dbReference>
<dbReference type="InterPro" id="IPR038635">
    <property type="entry name" value="CCR4-NOT_su2/3/5_C_sf"/>
</dbReference>
<dbReference type="OrthoDB" id="293823at2759"/>
<feature type="region of interest" description="Disordered" evidence="11">
    <location>
        <begin position="623"/>
        <end position="651"/>
    </location>
</feature>
<feature type="compositionally biased region" description="Low complexity" evidence="11">
    <location>
        <begin position="719"/>
        <end position="750"/>
    </location>
</feature>
<evidence type="ECO:0000313" key="14">
    <source>
        <dbReference type="EMBL" id="CAD7280533.1"/>
    </source>
</evidence>
<keyword evidence="15" id="KW-1185">Reference proteome</keyword>
<dbReference type="GO" id="GO:2000036">
    <property type="term" value="P:regulation of stem cell population maintenance"/>
    <property type="evidence" value="ECO:0007669"/>
    <property type="project" value="UniProtKB-ARBA"/>
</dbReference>
<feature type="compositionally biased region" description="Low complexity" evidence="11">
    <location>
        <begin position="265"/>
        <end position="279"/>
    </location>
</feature>
<keyword evidence="8" id="KW-0804">Transcription</keyword>
<keyword evidence="10" id="KW-0175">Coiled coil</keyword>
<evidence type="ECO:0000256" key="8">
    <source>
        <dbReference type="ARBA" id="ARBA00023163"/>
    </source>
</evidence>
<evidence type="ECO:0000256" key="6">
    <source>
        <dbReference type="ARBA" id="ARBA00022553"/>
    </source>
</evidence>
<evidence type="ECO:0000256" key="3">
    <source>
        <dbReference type="ARBA" id="ARBA00007682"/>
    </source>
</evidence>
<dbReference type="Pfam" id="PF04065">
    <property type="entry name" value="Not3"/>
    <property type="match status" value="1"/>
</dbReference>
<feature type="compositionally biased region" description="Low complexity" evidence="11">
    <location>
        <begin position="623"/>
        <end position="635"/>
    </location>
</feature>
<protein>
    <recommendedName>
        <fullName evidence="16">CCR4-NOT transcription complex subunit 3</fullName>
    </recommendedName>
</protein>
<keyword evidence="6" id="KW-0597">Phosphoprotein</keyword>
<dbReference type="Proteomes" id="UP000678499">
    <property type="component" value="Unassembled WGS sequence"/>
</dbReference>
<feature type="region of interest" description="Disordered" evidence="11">
    <location>
        <begin position="697"/>
        <end position="765"/>
    </location>
</feature>
<dbReference type="GO" id="GO:0005737">
    <property type="term" value="C:cytoplasm"/>
    <property type="evidence" value="ECO:0007669"/>
    <property type="project" value="UniProtKB-SubCell"/>
</dbReference>
<dbReference type="EMBL" id="OA884269">
    <property type="protein sequence ID" value="CAD7280533.1"/>
    <property type="molecule type" value="Genomic_DNA"/>
</dbReference>
<dbReference type="AlphaFoldDB" id="A0A7R9BTY8"/>
<evidence type="ECO:0000256" key="1">
    <source>
        <dbReference type="ARBA" id="ARBA00004123"/>
    </source>
</evidence>
<feature type="compositionally biased region" description="Low complexity" evidence="11">
    <location>
        <begin position="370"/>
        <end position="412"/>
    </location>
</feature>
<evidence type="ECO:0000256" key="7">
    <source>
        <dbReference type="ARBA" id="ARBA00023015"/>
    </source>
</evidence>
<evidence type="ECO:0000256" key="11">
    <source>
        <dbReference type="SAM" id="MobiDB-lite"/>
    </source>
</evidence>
<dbReference type="InterPro" id="IPR007207">
    <property type="entry name" value="Not_N"/>
</dbReference>
<evidence type="ECO:0000256" key="2">
    <source>
        <dbReference type="ARBA" id="ARBA00004496"/>
    </source>
</evidence>
<dbReference type="GO" id="GO:0005634">
    <property type="term" value="C:nucleus"/>
    <property type="evidence" value="ECO:0007669"/>
    <property type="project" value="UniProtKB-SubCell"/>
</dbReference>
<feature type="compositionally biased region" description="Polar residues" evidence="11">
    <location>
        <begin position="280"/>
        <end position="291"/>
    </location>
</feature>
<dbReference type="PANTHER" id="PTHR23326">
    <property type="entry name" value="CCR4 NOT-RELATED"/>
    <property type="match status" value="1"/>
</dbReference>
<comment type="subcellular location">
    <subcellularLocation>
        <location evidence="2">Cytoplasm</location>
    </subcellularLocation>
    <subcellularLocation>
        <location evidence="1">Nucleus</location>
    </subcellularLocation>
</comment>
<dbReference type="EMBL" id="CAJPEX010002232">
    <property type="protein sequence ID" value="CAG0920685.1"/>
    <property type="molecule type" value="Genomic_DNA"/>
</dbReference>
<feature type="coiled-coil region" evidence="10">
    <location>
        <begin position="125"/>
        <end position="152"/>
    </location>
</feature>
<evidence type="ECO:0000256" key="10">
    <source>
        <dbReference type="SAM" id="Coils"/>
    </source>
</evidence>
<feature type="region of interest" description="Disordered" evidence="11">
    <location>
        <begin position="104"/>
        <end position="123"/>
    </location>
</feature>
<proteinExistence type="inferred from homology"/>
<feature type="domain" description="CCR4-Not complex component Not N-terminal" evidence="12">
    <location>
        <begin position="4"/>
        <end position="232"/>
    </location>
</feature>
<sequence length="914" mass="98353">MAATRKLQGEIDRCLKKVTEGVEIFEDIWQKVHNAANANQKEKYEADLKKEIKKLQRLRDQIKSWLASGEIKDKTILLDTRRLIETQMERFKVVERETKTKAYSKEGLGAAQKQDPAQRERDEANNWLSQSIENLQIQADQFETEIENLQMFTKKKKLDKDKQERIDHLKALLDRHHLHIKKLEMVMRLLDNMSIDVDRVNSIKDDVDYYIESAWQEPEFDGNPYIYDEINFDVLNQNPVREVGMNAAGLDPDIDVISGINTGSTPSVVSSSSPVPSLSAVGTASSSNSHHSMNEDIGSHSSVMNDKTRHRSSESETSGKRFGSTATSSTGSNSHGVNNNTSPLVSASVSPPPQQPVRVASPTPVPPSPVKGAPVPAANTAIASPAPQQSSISSATPNNSSSSSGKKITSSAAPTTNGPTYASPSPPSSPAMTPSAVSQQQRFALMNGLSSPSPATSMPSSSLSLPSSPHVVPSLSAIAGSASVGKGVLSSHPATTAPTSVMNSSVVRQLFQQTSASTASTTSTVSSSDSRTVISELANNRDELVNLGTNLISDLKNARLETSASSVPVKSEVAPLLGLAKEAVLNAQNSSSEAEKTSSSSTTKAGLSQLDLIAMLDSVRANSTTTTTTRSGTGSNPFQLQSSSTTSSTSNHLSLGVNLGGGIDKASIAAFMAENKLNALSSSTASLHSQISTTSLLGSVTGGQQPPGIGSSSGGGSSDLGSRLDVGSPSQSFVGPSSSASSVVSSTGSGETRIPPTVAINPLGPGTLSKDHVSQLKHLDTSLYRLPIQADSERTRMVPRSPVSGVPPFYPQMVPAGCDTMEFFSRLSTETLFFIFYYMEGTKAQYLAAKALKKQSWRFHTRYLMWFQRHEEPKMITDEYEQGAYIYFDFEKWSQRKKEGFTFEYRYLEDRDLN</sequence>
<dbReference type="GO" id="GO:0030015">
    <property type="term" value="C:CCR4-NOT core complex"/>
    <property type="evidence" value="ECO:0007669"/>
    <property type="project" value="InterPro"/>
</dbReference>
<keyword evidence="5" id="KW-0678">Repressor</keyword>
<dbReference type="InterPro" id="IPR007282">
    <property type="entry name" value="NOT2/3/5_C"/>
</dbReference>
<feature type="coiled-coil region" evidence="10">
    <location>
        <begin position="38"/>
        <end position="68"/>
    </location>
</feature>
<dbReference type="PIRSF" id="PIRSF005290">
    <property type="entry name" value="NOT_su_3_5"/>
    <property type="match status" value="1"/>
</dbReference>
<dbReference type="Gene3D" id="2.30.30.1020">
    <property type="entry name" value="CCR4-NOT complex subunit 2/3/5, C-terminal domain"/>
    <property type="match status" value="1"/>
</dbReference>
<keyword evidence="4" id="KW-0963">Cytoplasm</keyword>
<keyword evidence="7" id="KW-0805">Transcription regulation</keyword>
<feature type="region of interest" description="Disordered" evidence="11">
    <location>
        <begin position="265"/>
        <end position="471"/>
    </location>
</feature>
<evidence type="ECO:0000313" key="15">
    <source>
        <dbReference type="Proteomes" id="UP000678499"/>
    </source>
</evidence>
<comment type="similarity">
    <text evidence="3">Belongs to the CNOT2/3/5 family.</text>
</comment>
<dbReference type="Pfam" id="PF04153">
    <property type="entry name" value="NOT2_3_5_C"/>
    <property type="match status" value="1"/>
</dbReference>
<accession>A0A7R9BTY8</accession>